<dbReference type="EMBL" id="CP041614">
    <property type="protein sequence ID" value="QDO84231.1"/>
    <property type="molecule type" value="Genomic_DNA"/>
</dbReference>
<reference evidence="1 2" key="1">
    <citation type="submission" date="2019-07" db="EMBL/GenBank/DDBJ databases">
        <title>Shewanella sp. YLB-06 whole genomic sequence.</title>
        <authorList>
            <person name="Yu L."/>
        </authorList>
    </citation>
    <scope>NUCLEOTIDE SEQUENCE [LARGE SCALE GENOMIC DNA]</scope>
    <source>
        <strain evidence="1 2">YLB-06</strain>
    </source>
</reference>
<accession>A0ABX5X4Q1</accession>
<evidence type="ECO:0000313" key="2">
    <source>
        <dbReference type="Proteomes" id="UP000315947"/>
    </source>
</evidence>
<evidence type="ECO:0000313" key="1">
    <source>
        <dbReference type="EMBL" id="QDO84231.1"/>
    </source>
</evidence>
<dbReference type="Proteomes" id="UP000315947">
    <property type="component" value="Chromosome"/>
</dbReference>
<gene>
    <name evidence="1" type="ORF">FM037_14565</name>
</gene>
<sequence>MDLQVTRNLEQFFRLLNRWPVHLEDRIECHWTPYGILLESVDDRLLMTSWLLEAKVTQLQPWLSRWHPEAFMGLPQRVFMVKSRLMISCLCPSFSQAHDWYHLCQMQQKFLSKVITGGQL</sequence>
<dbReference type="RefSeq" id="WP_144046594.1">
    <property type="nucleotide sequence ID" value="NZ_CP041614.1"/>
</dbReference>
<proteinExistence type="predicted"/>
<name>A0ABX5X4Q1_9GAMM</name>
<keyword evidence="2" id="KW-1185">Reference proteome</keyword>
<protein>
    <submittedName>
        <fullName evidence="1">Type III secretion apparatus</fullName>
    </submittedName>
</protein>
<organism evidence="1 2">
    <name type="scientific">Shewanella psychropiezotolerans</name>
    <dbReference type="NCBI Taxonomy" id="2593655"/>
    <lineage>
        <taxon>Bacteria</taxon>
        <taxon>Pseudomonadati</taxon>
        <taxon>Pseudomonadota</taxon>
        <taxon>Gammaproteobacteria</taxon>
        <taxon>Alteromonadales</taxon>
        <taxon>Shewanellaceae</taxon>
        <taxon>Shewanella</taxon>
    </lineage>
</organism>